<dbReference type="InterPro" id="IPR051205">
    <property type="entry name" value="UbiH/COQ6_monooxygenase"/>
</dbReference>
<dbReference type="GO" id="GO:0004497">
    <property type="term" value="F:monooxygenase activity"/>
    <property type="evidence" value="ECO:0007669"/>
    <property type="project" value="UniProtKB-KW"/>
</dbReference>
<evidence type="ECO:0000313" key="10">
    <source>
        <dbReference type="Proteomes" id="UP000500930"/>
    </source>
</evidence>
<proteinExistence type="inferred from homology"/>
<dbReference type="PRINTS" id="PR00420">
    <property type="entry name" value="RNGMNOXGNASE"/>
</dbReference>
<evidence type="ECO:0000256" key="2">
    <source>
        <dbReference type="ARBA" id="ARBA00004749"/>
    </source>
</evidence>
<dbReference type="GO" id="GO:0071949">
    <property type="term" value="F:FAD binding"/>
    <property type="evidence" value="ECO:0007669"/>
    <property type="project" value="InterPro"/>
</dbReference>
<dbReference type="InterPro" id="IPR018168">
    <property type="entry name" value="Ubi_Hdrlase_CS"/>
</dbReference>
<evidence type="ECO:0000313" key="9">
    <source>
        <dbReference type="EMBL" id="QJC27149.1"/>
    </source>
</evidence>
<comment type="pathway">
    <text evidence="2">Cofactor biosynthesis; ubiquinone biosynthesis.</text>
</comment>
<evidence type="ECO:0000256" key="6">
    <source>
        <dbReference type="ARBA" id="ARBA00023002"/>
    </source>
</evidence>
<keyword evidence="7" id="KW-0503">Monooxygenase</keyword>
<evidence type="ECO:0000256" key="5">
    <source>
        <dbReference type="ARBA" id="ARBA00022827"/>
    </source>
</evidence>
<dbReference type="InterPro" id="IPR002938">
    <property type="entry name" value="FAD-bd"/>
</dbReference>
<gene>
    <name evidence="9" type="ORF">ANPL_00105</name>
</gene>
<accession>A0A858PX43</accession>
<dbReference type="EMBL" id="CP046391">
    <property type="protein sequence ID" value="QJC27149.1"/>
    <property type="molecule type" value="Genomic_DNA"/>
</dbReference>
<evidence type="ECO:0000256" key="4">
    <source>
        <dbReference type="ARBA" id="ARBA00022630"/>
    </source>
</evidence>
<keyword evidence="6" id="KW-0560">Oxidoreductase</keyword>
<dbReference type="UniPathway" id="UPA00232"/>
<dbReference type="PANTHER" id="PTHR43876:SF7">
    <property type="entry name" value="UBIQUINONE BIOSYNTHESIS MONOOXYGENASE COQ6, MITOCHONDRIAL"/>
    <property type="match status" value="1"/>
</dbReference>
<keyword evidence="10" id="KW-1185">Reference proteome</keyword>
<sequence length="390" mass="43315">MIRVTDYDVVIFGGGILGVACAIGLAHNGVSVLLVEKKEEILLNNDDRVFAVSQRSKKILEELSGWSSDHENAPIEHIMIYDEDGPAQVHYDHALVGPEPMGYVVKASELARVLQKNVSFEVNCKKECIDLIFRNDGVELTLSGGKKIRTYIVICADGKNSSLRKKIVVKELTHDFKQSCLVCNVEHEKNHNNTAIEHFYKTGPFAMLPMQGGKKTSIVWTENTKTAKVLEKLSRSEFTMALQKKCGYHLGQIELKSDVACFPISLMLSSKQVVRNVIFLGDAAHSIHPIAGQGLNLGIRDVSAVIEIIKKYKETGSDLGRTFILKEIEERRALDNTSMAMITSFMNNVFSSDLLILKLTRRIAMAAVEMSPTIKRKLIAHAMGLGEICK</sequence>
<dbReference type="SUPFAM" id="SSF51905">
    <property type="entry name" value="FAD/NAD(P)-binding domain"/>
    <property type="match status" value="1"/>
</dbReference>
<name>A0A858PX43_9RICK</name>
<dbReference type="PANTHER" id="PTHR43876">
    <property type="entry name" value="UBIQUINONE BIOSYNTHESIS MONOOXYGENASE COQ6, MITOCHONDRIAL"/>
    <property type="match status" value="1"/>
</dbReference>
<protein>
    <submittedName>
        <fullName evidence="9">2-octaprenyl-3-methyl-6-methoxy-1,4-benzoquinol hydroxylase</fullName>
    </submittedName>
</protein>
<dbReference type="GO" id="GO:0006744">
    <property type="term" value="P:ubiquinone biosynthetic process"/>
    <property type="evidence" value="ECO:0007669"/>
    <property type="project" value="UniProtKB-UniPathway"/>
</dbReference>
<dbReference type="GO" id="GO:0016705">
    <property type="term" value="F:oxidoreductase activity, acting on paired donors, with incorporation or reduction of molecular oxygen"/>
    <property type="evidence" value="ECO:0007669"/>
    <property type="project" value="InterPro"/>
</dbReference>
<dbReference type="InterPro" id="IPR010971">
    <property type="entry name" value="UbiH/COQ6"/>
</dbReference>
<dbReference type="Gene3D" id="3.50.50.60">
    <property type="entry name" value="FAD/NAD(P)-binding domain"/>
    <property type="match status" value="2"/>
</dbReference>
<dbReference type="PROSITE" id="PS51257">
    <property type="entry name" value="PROKAR_LIPOPROTEIN"/>
    <property type="match status" value="1"/>
</dbReference>
<dbReference type="Proteomes" id="UP000500930">
    <property type="component" value="Chromosome"/>
</dbReference>
<dbReference type="NCBIfam" id="TIGR01988">
    <property type="entry name" value="Ubi-OHases"/>
    <property type="match status" value="1"/>
</dbReference>
<dbReference type="Pfam" id="PF01494">
    <property type="entry name" value="FAD_binding_3"/>
    <property type="match status" value="1"/>
</dbReference>
<feature type="domain" description="FAD-binding" evidence="8">
    <location>
        <begin position="6"/>
        <end position="313"/>
    </location>
</feature>
<dbReference type="AlphaFoldDB" id="A0A858PX43"/>
<comment type="cofactor">
    <cofactor evidence="1">
        <name>FAD</name>
        <dbReference type="ChEBI" id="CHEBI:57692"/>
    </cofactor>
</comment>
<evidence type="ECO:0000259" key="8">
    <source>
        <dbReference type="Pfam" id="PF01494"/>
    </source>
</evidence>
<keyword evidence="4" id="KW-0285">Flavoprotein</keyword>
<evidence type="ECO:0000256" key="7">
    <source>
        <dbReference type="ARBA" id="ARBA00023033"/>
    </source>
</evidence>
<dbReference type="KEGG" id="aplt:ANPL_00105"/>
<evidence type="ECO:0000256" key="3">
    <source>
        <dbReference type="ARBA" id="ARBA00005349"/>
    </source>
</evidence>
<dbReference type="PROSITE" id="PS01304">
    <property type="entry name" value="UBIH"/>
    <property type="match status" value="1"/>
</dbReference>
<comment type="similarity">
    <text evidence="3">Belongs to the UbiH/COQ6 family.</text>
</comment>
<reference evidence="9 10" key="1">
    <citation type="journal article" date="2020" name="Pathogens">
        <title>First Whole Genome Sequence of Anaplasma platys, an Obligate Intracellular Rickettsial Pathogen of Dogs.</title>
        <authorList>
            <person name="Llanes A."/>
            <person name="Rajeev S."/>
        </authorList>
    </citation>
    <scope>NUCLEOTIDE SEQUENCE [LARGE SCALE GENOMIC DNA]</scope>
    <source>
        <strain evidence="9 10">S3</strain>
    </source>
</reference>
<keyword evidence="5" id="KW-0274">FAD</keyword>
<dbReference type="InterPro" id="IPR036188">
    <property type="entry name" value="FAD/NAD-bd_sf"/>
</dbReference>
<evidence type="ECO:0000256" key="1">
    <source>
        <dbReference type="ARBA" id="ARBA00001974"/>
    </source>
</evidence>
<organism evidence="9 10">
    <name type="scientific">Anaplasma platys</name>
    <dbReference type="NCBI Taxonomy" id="949"/>
    <lineage>
        <taxon>Bacteria</taxon>
        <taxon>Pseudomonadati</taxon>
        <taxon>Pseudomonadota</taxon>
        <taxon>Alphaproteobacteria</taxon>
        <taxon>Rickettsiales</taxon>
        <taxon>Anaplasmataceae</taxon>
        <taxon>Anaplasma</taxon>
    </lineage>
</organism>